<dbReference type="KEGG" id="meti:DK427_25885"/>
<dbReference type="AlphaFoldDB" id="A0A2U8VZE3"/>
<accession>A0A2U8VZE3</accession>
<evidence type="ECO:0000313" key="2">
    <source>
        <dbReference type="EMBL" id="AWN38731.1"/>
    </source>
</evidence>
<feature type="region of interest" description="Disordered" evidence="1">
    <location>
        <begin position="1"/>
        <end position="61"/>
    </location>
</feature>
<proteinExistence type="predicted"/>
<protein>
    <submittedName>
        <fullName evidence="2">Uncharacterized protein</fullName>
    </submittedName>
</protein>
<dbReference type="Proteomes" id="UP000246058">
    <property type="component" value="Chromosome"/>
</dbReference>
<evidence type="ECO:0000313" key="3">
    <source>
        <dbReference type="Proteomes" id="UP000246058"/>
    </source>
</evidence>
<name>A0A2U8VZE3_9HYPH</name>
<gene>
    <name evidence="2" type="ORF">DK427_25885</name>
</gene>
<feature type="compositionally biased region" description="Pro residues" evidence="1">
    <location>
        <begin position="1"/>
        <end position="10"/>
    </location>
</feature>
<sequence>MTTKPPPVPPANRSDKGPGSAAAAPTETGPKGSSQARDPEKVGQAGNSKVNTTHQGYQQDR</sequence>
<reference evidence="2 3" key="1">
    <citation type="submission" date="2018-05" db="EMBL/GenBank/DDBJ databases">
        <title>Complete Genome Sequence of Methylobacterium sp. 17Sr1-43.</title>
        <authorList>
            <person name="Srinivasan S."/>
        </authorList>
    </citation>
    <scope>NUCLEOTIDE SEQUENCE [LARGE SCALE GENOMIC DNA]</scope>
    <source>
        <strain evidence="2 3">17Sr1-43</strain>
    </source>
</reference>
<keyword evidence="3" id="KW-1185">Reference proteome</keyword>
<organism evidence="2 3">
    <name type="scientific">Methylobacterium radiodurans</name>
    <dbReference type="NCBI Taxonomy" id="2202828"/>
    <lineage>
        <taxon>Bacteria</taxon>
        <taxon>Pseudomonadati</taxon>
        <taxon>Pseudomonadota</taxon>
        <taxon>Alphaproteobacteria</taxon>
        <taxon>Hyphomicrobiales</taxon>
        <taxon>Methylobacteriaceae</taxon>
        <taxon>Methylobacterium</taxon>
    </lineage>
</organism>
<dbReference type="EMBL" id="CP029551">
    <property type="protein sequence ID" value="AWN38731.1"/>
    <property type="molecule type" value="Genomic_DNA"/>
</dbReference>
<evidence type="ECO:0000256" key="1">
    <source>
        <dbReference type="SAM" id="MobiDB-lite"/>
    </source>
</evidence>
<dbReference type="RefSeq" id="WP_109953886.1">
    <property type="nucleotide sequence ID" value="NZ_CP029551.1"/>
</dbReference>
<dbReference type="OrthoDB" id="7190664at2"/>
<feature type="compositionally biased region" description="Polar residues" evidence="1">
    <location>
        <begin position="45"/>
        <end position="61"/>
    </location>
</feature>